<evidence type="ECO:0000256" key="7">
    <source>
        <dbReference type="ARBA" id="ARBA00022741"/>
    </source>
</evidence>
<feature type="region of interest" description="Disordered" evidence="12">
    <location>
        <begin position="40"/>
        <end position="94"/>
    </location>
</feature>
<feature type="compositionally biased region" description="Polar residues" evidence="12">
    <location>
        <begin position="497"/>
        <end position="513"/>
    </location>
</feature>
<gene>
    <name evidence="13" type="ORF">DLAC_03745</name>
</gene>
<dbReference type="GO" id="GO:0005829">
    <property type="term" value="C:cytosol"/>
    <property type="evidence" value="ECO:0007669"/>
    <property type="project" value="TreeGrafter"/>
</dbReference>
<name>A0A152A0M7_TIELA</name>
<evidence type="ECO:0000256" key="10">
    <source>
        <dbReference type="ARBA" id="ARBA00022993"/>
    </source>
</evidence>
<dbReference type="InterPro" id="IPR004567">
    <property type="entry name" value="Type_II_PanK"/>
</dbReference>
<dbReference type="PANTHER" id="PTHR12280">
    <property type="entry name" value="PANTOTHENATE KINASE"/>
    <property type="match status" value="1"/>
</dbReference>
<keyword evidence="6" id="KW-0808">Transferase</keyword>
<evidence type="ECO:0000256" key="5">
    <source>
        <dbReference type="ARBA" id="ARBA00022490"/>
    </source>
</evidence>
<dbReference type="Proteomes" id="UP000076078">
    <property type="component" value="Unassembled WGS sequence"/>
</dbReference>
<evidence type="ECO:0000256" key="2">
    <source>
        <dbReference type="ARBA" id="ARBA00004496"/>
    </source>
</evidence>
<keyword evidence="7" id="KW-0547">Nucleotide-binding</keyword>
<accession>A0A152A0M7</accession>
<keyword evidence="8 13" id="KW-0418">Kinase</keyword>
<feature type="compositionally biased region" description="Low complexity" evidence="12">
    <location>
        <begin position="108"/>
        <end position="128"/>
    </location>
</feature>
<evidence type="ECO:0000256" key="9">
    <source>
        <dbReference type="ARBA" id="ARBA00022840"/>
    </source>
</evidence>
<proteinExistence type="inferred from homology"/>
<dbReference type="GO" id="GO:0005524">
    <property type="term" value="F:ATP binding"/>
    <property type="evidence" value="ECO:0007669"/>
    <property type="project" value="UniProtKB-KW"/>
</dbReference>
<dbReference type="OrthoDB" id="498611at2759"/>
<feature type="region of interest" description="Disordered" evidence="12">
    <location>
        <begin position="108"/>
        <end position="136"/>
    </location>
</feature>
<evidence type="ECO:0000256" key="12">
    <source>
        <dbReference type="SAM" id="MobiDB-lite"/>
    </source>
</evidence>
<comment type="similarity">
    <text evidence="11">Belongs to the type II pantothenate kinase family.</text>
</comment>
<evidence type="ECO:0000256" key="1">
    <source>
        <dbReference type="ARBA" id="ARBA00001206"/>
    </source>
</evidence>
<dbReference type="PANTHER" id="PTHR12280:SF20">
    <property type="entry name" value="4'-PHOSPHOPANTETHEINE PHOSPHATASE"/>
    <property type="match status" value="1"/>
</dbReference>
<evidence type="ECO:0000313" key="13">
    <source>
        <dbReference type="EMBL" id="KYQ99797.1"/>
    </source>
</evidence>
<evidence type="ECO:0000256" key="4">
    <source>
        <dbReference type="ARBA" id="ARBA00012102"/>
    </source>
</evidence>
<dbReference type="Gene3D" id="3.30.420.40">
    <property type="match status" value="1"/>
</dbReference>
<evidence type="ECO:0000256" key="11">
    <source>
        <dbReference type="ARBA" id="ARBA00060870"/>
    </source>
</evidence>
<dbReference type="GO" id="GO:0004594">
    <property type="term" value="F:pantothenate kinase activity"/>
    <property type="evidence" value="ECO:0007669"/>
    <property type="project" value="UniProtKB-EC"/>
</dbReference>
<dbReference type="Pfam" id="PF03630">
    <property type="entry name" value="Fumble"/>
    <property type="match status" value="1"/>
</dbReference>
<dbReference type="GO" id="GO:0015937">
    <property type="term" value="P:coenzyme A biosynthetic process"/>
    <property type="evidence" value="ECO:0007669"/>
    <property type="project" value="UniProtKB-KW"/>
</dbReference>
<evidence type="ECO:0000256" key="6">
    <source>
        <dbReference type="ARBA" id="ARBA00022679"/>
    </source>
</evidence>
<keyword evidence="10" id="KW-0173">Coenzyme A biosynthesis</keyword>
<feature type="compositionally biased region" description="Low complexity" evidence="12">
    <location>
        <begin position="514"/>
        <end position="542"/>
    </location>
</feature>
<dbReference type="EMBL" id="LODT01000020">
    <property type="protein sequence ID" value="KYQ99797.1"/>
    <property type="molecule type" value="Genomic_DNA"/>
</dbReference>
<dbReference type="GO" id="GO:0005634">
    <property type="term" value="C:nucleus"/>
    <property type="evidence" value="ECO:0007669"/>
    <property type="project" value="TreeGrafter"/>
</dbReference>
<comment type="caution">
    <text evidence="13">The sequence shown here is derived from an EMBL/GenBank/DDBJ whole genome shotgun (WGS) entry which is preliminary data.</text>
</comment>
<dbReference type="InterPro" id="IPR043129">
    <property type="entry name" value="ATPase_NBD"/>
</dbReference>
<reference evidence="13 14" key="1">
    <citation type="submission" date="2015-12" db="EMBL/GenBank/DDBJ databases">
        <title>Dictyostelia acquired genes for synthesis and detection of signals that induce cell-type specialization by lateral gene transfer from prokaryotes.</title>
        <authorList>
            <person name="Gloeckner G."/>
            <person name="Schaap P."/>
        </authorList>
    </citation>
    <scope>NUCLEOTIDE SEQUENCE [LARGE SCALE GENOMIC DNA]</scope>
    <source>
        <strain evidence="13 14">TK</strain>
    </source>
</reference>
<dbReference type="NCBIfam" id="TIGR00555">
    <property type="entry name" value="panK_eukar"/>
    <property type="match status" value="1"/>
</dbReference>
<comment type="catalytic activity">
    <reaction evidence="1">
        <text>(R)-pantothenate + ATP = (R)-4'-phosphopantothenate + ADP + H(+)</text>
        <dbReference type="Rhea" id="RHEA:16373"/>
        <dbReference type="ChEBI" id="CHEBI:10986"/>
        <dbReference type="ChEBI" id="CHEBI:15378"/>
        <dbReference type="ChEBI" id="CHEBI:29032"/>
        <dbReference type="ChEBI" id="CHEBI:30616"/>
        <dbReference type="ChEBI" id="CHEBI:456216"/>
        <dbReference type="EC" id="2.7.1.33"/>
    </reaction>
</comment>
<comment type="pathway">
    <text evidence="3">Cofactor biosynthesis; coenzyme A biosynthesis; CoA from (R)-pantothenate: step 1/5.</text>
</comment>
<keyword evidence="14" id="KW-1185">Reference proteome</keyword>
<sequence length="590" mass="65048">MNIDIRGACMVLDEQVPNHSNSTYATAYSSIRNSLSEYNYTQQQQNTSSSSSSSSNSNSSIDICNNSDYQNNVNSKNNNNNNDNNDNSRGKQGININSIQNSLDLNISQNQSQPTTPTSTSPPKSSSSIKDKPIILPNQSSPIKHFALDIGGTLAKLVYFVQDDSELGGKLHFIKFQTANIDDCFNFIIENRLHLDQNSSAPKLVRVTGGGAYKYADMFEKKLGCKLVKADEMQCLIWGTNFLLHNIERESYIYDHKSQTQPKVFTDKVDNPYPYLLVQIGSGVSIIKVDSETSFQRVDGTSLGGGTFWGLCSLLTGVTDFDEMLELTKHGQSNNVDLVVGDIYGTDYSKVGLSSDTIASSFGKIIYKHNNKSENADGSSGFKKEDIAQSLLKMVSNNIGQIAYLNSQRYGLNRIYFGGFFIRDHPNTMQRISFAIDFWSKGKTKASFLVHDGYLGALGAFLSVDADEKSNQSILADSWWKRTTRELQKIFFNSSIRKSHSPSNSLSTSRDSLNTSPNNSVSNFSSSSNKDNHNNHINSISNITSNTTTTATTTTNSTVSSSKIVDESKEFECDCGCEFCEGLVCKAAKD</sequence>
<dbReference type="Gene3D" id="3.30.420.510">
    <property type="match status" value="1"/>
</dbReference>
<dbReference type="AlphaFoldDB" id="A0A152A0M7"/>
<dbReference type="OMA" id="PNTMQRI"/>
<keyword evidence="5" id="KW-0963">Cytoplasm</keyword>
<feature type="compositionally biased region" description="Low complexity" evidence="12">
    <location>
        <begin position="40"/>
        <end position="87"/>
    </location>
</feature>
<dbReference type="InParanoid" id="A0A152A0M7"/>
<evidence type="ECO:0000256" key="3">
    <source>
        <dbReference type="ARBA" id="ARBA00005225"/>
    </source>
</evidence>
<dbReference type="STRING" id="361077.A0A152A0M7"/>
<evidence type="ECO:0000256" key="8">
    <source>
        <dbReference type="ARBA" id="ARBA00022777"/>
    </source>
</evidence>
<dbReference type="FunFam" id="3.30.420.40:FF:000025">
    <property type="entry name" value="pantothenate kinase 2, mitochondrial"/>
    <property type="match status" value="1"/>
</dbReference>
<keyword evidence="9" id="KW-0067">ATP-binding</keyword>
<comment type="subcellular location">
    <subcellularLocation>
        <location evidence="2">Cytoplasm</location>
    </subcellularLocation>
</comment>
<dbReference type="CDD" id="cd24123">
    <property type="entry name" value="ASKHA_NBD_PanK-II_Pank4"/>
    <property type="match status" value="1"/>
</dbReference>
<feature type="region of interest" description="Disordered" evidence="12">
    <location>
        <begin position="497"/>
        <end position="542"/>
    </location>
</feature>
<protein>
    <recommendedName>
        <fullName evidence="4">pantothenate kinase</fullName>
        <ecNumber evidence="4">2.7.1.33</ecNumber>
    </recommendedName>
</protein>
<dbReference type="EC" id="2.7.1.33" evidence="4"/>
<evidence type="ECO:0000313" key="14">
    <source>
        <dbReference type="Proteomes" id="UP000076078"/>
    </source>
</evidence>
<organism evidence="13 14">
    <name type="scientific">Tieghemostelium lacteum</name>
    <name type="common">Slime mold</name>
    <name type="synonym">Dictyostelium lacteum</name>
    <dbReference type="NCBI Taxonomy" id="361077"/>
    <lineage>
        <taxon>Eukaryota</taxon>
        <taxon>Amoebozoa</taxon>
        <taxon>Evosea</taxon>
        <taxon>Eumycetozoa</taxon>
        <taxon>Dictyostelia</taxon>
        <taxon>Dictyosteliales</taxon>
        <taxon>Raperosteliaceae</taxon>
        <taxon>Tieghemostelium</taxon>
    </lineage>
</organism>
<dbReference type="SUPFAM" id="SSF53067">
    <property type="entry name" value="Actin-like ATPase domain"/>
    <property type="match status" value="2"/>
</dbReference>